<gene>
    <name evidence="3" type="ORF">TH53_00055</name>
</gene>
<dbReference type="Pfam" id="PF12833">
    <property type="entry name" value="HTH_18"/>
    <property type="match status" value="1"/>
</dbReference>
<dbReference type="OrthoDB" id="9804543at2"/>
<dbReference type="Gene3D" id="1.10.10.60">
    <property type="entry name" value="Homeodomain-like"/>
    <property type="match status" value="1"/>
</dbReference>
<dbReference type="SMART" id="SM00342">
    <property type="entry name" value="HTH_ARAC"/>
    <property type="match status" value="1"/>
</dbReference>
<comment type="caution">
    <text evidence="3">The sequence shown here is derived from an EMBL/GenBank/DDBJ whole genome shotgun (WGS) entry which is preliminary data.</text>
</comment>
<accession>A0A0D0G2P8</accession>
<keyword evidence="4" id="KW-1185">Reference proteome</keyword>
<dbReference type="InterPro" id="IPR046532">
    <property type="entry name" value="DUF6597"/>
</dbReference>
<feature type="domain" description="HTH araC/xylS-type" evidence="2">
    <location>
        <begin position="147"/>
        <end position="247"/>
    </location>
</feature>
<organism evidence="3 4">
    <name type="scientific">Pedobacter lusitanus</name>
    <dbReference type="NCBI Taxonomy" id="1503925"/>
    <lineage>
        <taxon>Bacteria</taxon>
        <taxon>Pseudomonadati</taxon>
        <taxon>Bacteroidota</taxon>
        <taxon>Sphingobacteriia</taxon>
        <taxon>Sphingobacteriales</taxon>
        <taxon>Sphingobacteriaceae</taxon>
        <taxon>Pedobacter</taxon>
    </lineage>
</organism>
<dbReference type="GO" id="GO:0043565">
    <property type="term" value="F:sequence-specific DNA binding"/>
    <property type="evidence" value="ECO:0007669"/>
    <property type="project" value="InterPro"/>
</dbReference>
<evidence type="ECO:0000313" key="4">
    <source>
        <dbReference type="Proteomes" id="UP000032049"/>
    </source>
</evidence>
<dbReference type="AlphaFoldDB" id="A0A0D0G2P8"/>
<evidence type="ECO:0000313" key="3">
    <source>
        <dbReference type="EMBL" id="KIO79044.1"/>
    </source>
</evidence>
<dbReference type="Pfam" id="PF20240">
    <property type="entry name" value="DUF6597"/>
    <property type="match status" value="1"/>
</dbReference>
<dbReference type="STRING" id="1503925.TH53_00055"/>
<reference evidence="3 4" key="1">
    <citation type="submission" date="2015-01" db="EMBL/GenBank/DDBJ databases">
        <title>Draft genome sequence of Pedobacter sp. NL19 isolated from sludge of an effluent treatment pond in an abandoned uranium mine.</title>
        <authorList>
            <person name="Santos T."/>
            <person name="Caetano T."/>
            <person name="Covas C."/>
            <person name="Cruz A."/>
            <person name="Mendo S."/>
        </authorList>
    </citation>
    <scope>NUCLEOTIDE SEQUENCE [LARGE SCALE GENOMIC DNA]</scope>
    <source>
        <strain evidence="3 4">NL19</strain>
    </source>
</reference>
<evidence type="ECO:0000259" key="2">
    <source>
        <dbReference type="PROSITE" id="PS01124"/>
    </source>
</evidence>
<dbReference type="InterPro" id="IPR018060">
    <property type="entry name" value="HTH_AraC"/>
</dbReference>
<dbReference type="GO" id="GO:0003700">
    <property type="term" value="F:DNA-binding transcription factor activity"/>
    <property type="evidence" value="ECO:0007669"/>
    <property type="project" value="InterPro"/>
</dbReference>
<dbReference type="PANTHER" id="PTHR43280:SF2">
    <property type="entry name" value="HTH-TYPE TRANSCRIPTIONAL REGULATOR EXSA"/>
    <property type="match status" value="1"/>
</dbReference>
<dbReference type="RefSeq" id="WP_041877142.1">
    <property type="nucleotide sequence ID" value="NZ_CP157278.1"/>
</dbReference>
<dbReference type="EMBL" id="JXRA01000001">
    <property type="protein sequence ID" value="KIO79044.1"/>
    <property type="molecule type" value="Genomic_DNA"/>
</dbReference>
<proteinExistence type="predicted"/>
<protein>
    <recommendedName>
        <fullName evidence="2">HTH araC/xylS-type domain-containing protein</fullName>
    </recommendedName>
</protein>
<evidence type="ECO:0000256" key="1">
    <source>
        <dbReference type="ARBA" id="ARBA00023125"/>
    </source>
</evidence>
<name>A0A0D0G2P8_9SPHI</name>
<dbReference type="Proteomes" id="UP000032049">
    <property type="component" value="Unassembled WGS sequence"/>
</dbReference>
<dbReference type="PROSITE" id="PS01124">
    <property type="entry name" value="HTH_ARAC_FAMILY_2"/>
    <property type="match status" value="1"/>
</dbReference>
<keyword evidence="1" id="KW-0238">DNA-binding</keyword>
<sequence>MIAYKEFLPVTALRDRIECYWKFTVGADMTAPLQHVFPPEGCCNLLFVSSAERRFILFAGPSTIVREITIQPGTVFFGIRIKPGYAEWLHAADPFSCKDQSTLIPAMEMSDWQQTLLSQIGPAFEEVSVADHALVLRKQQVFFAPDEHVAKGIQLIIDHNGSITAKEVTSRVCISPRQLERKFIKATGMTMKQFSQLRRLRKAIIDLCVAQRSKIEMITDRGYTDPAHFYKSFRNISGYPLSKFQQHLKLIENQLI</sequence>
<dbReference type="PANTHER" id="PTHR43280">
    <property type="entry name" value="ARAC-FAMILY TRANSCRIPTIONAL REGULATOR"/>
    <property type="match status" value="1"/>
</dbReference>